<accession>A0A1F6UNL2</accession>
<protein>
    <recommendedName>
        <fullName evidence="4">Twin transmembrane helix small protein</fullName>
    </recommendedName>
</protein>
<proteinExistence type="predicted"/>
<reference evidence="2 3" key="1">
    <citation type="journal article" date="2016" name="Nat. Commun.">
        <title>Thousands of microbial genomes shed light on interconnected biogeochemical processes in an aquifer system.</title>
        <authorList>
            <person name="Anantharaman K."/>
            <person name="Brown C.T."/>
            <person name="Hug L.A."/>
            <person name="Sharon I."/>
            <person name="Castelle C.J."/>
            <person name="Probst A.J."/>
            <person name="Thomas B.C."/>
            <person name="Singh A."/>
            <person name="Wilkins M.J."/>
            <person name="Karaoz U."/>
            <person name="Brodie E.L."/>
            <person name="Williams K.H."/>
            <person name="Hubbard S.S."/>
            <person name="Banfield J.F."/>
        </authorList>
    </citation>
    <scope>NUCLEOTIDE SEQUENCE [LARGE SCALE GENOMIC DNA]</scope>
</reference>
<evidence type="ECO:0000313" key="2">
    <source>
        <dbReference type="EMBL" id="OGI58990.1"/>
    </source>
</evidence>
<sequence length="60" mass="6575">ALLLIVGSLFSALTFLYKDKGRGERTVRALTWRIGLSLSLFVLLMAGYYFGIITPHGLGS</sequence>
<dbReference type="NCBIfam" id="NF033233">
    <property type="entry name" value="twin_helix"/>
    <property type="match status" value="1"/>
</dbReference>
<dbReference type="AlphaFoldDB" id="A0A1F6UNL2"/>
<name>A0A1F6UNL2_9PROT</name>
<organism evidence="2 3">
    <name type="scientific">Candidatus Muproteobacteria bacterium RBG_19FT_COMBO_61_10</name>
    <dbReference type="NCBI Taxonomy" id="1817761"/>
    <lineage>
        <taxon>Bacteria</taxon>
        <taxon>Pseudomonadati</taxon>
        <taxon>Pseudomonadota</taxon>
        <taxon>Candidatus Muproteobacteria</taxon>
    </lineage>
</organism>
<dbReference type="EMBL" id="MFSV01000025">
    <property type="protein sequence ID" value="OGI58990.1"/>
    <property type="molecule type" value="Genomic_DNA"/>
</dbReference>
<gene>
    <name evidence="2" type="ORF">A2V58_00670</name>
</gene>
<feature type="transmembrane region" description="Helical" evidence="1">
    <location>
        <begin position="30"/>
        <end position="50"/>
    </location>
</feature>
<feature type="non-terminal residue" evidence="2">
    <location>
        <position position="1"/>
    </location>
</feature>
<dbReference type="Proteomes" id="UP000177950">
    <property type="component" value="Unassembled WGS sequence"/>
</dbReference>
<evidence type="ECO:0000313" key="3">
    <source>
        <dbReference type="Proteomes" id="UP000177950"/>
    </source>
</evidence>
<keyword evidence="1" id="KW-0812">Transmembrane</keyword>
<evidence type="ECO:0000256" key="1">
    <source>
        <dbReference type="SAM" id="Phobius"/>
    </source>
</evidence>
<comment type="caution">
    <text evidence="2">The sequence shown here is derived from an EMBL/GenBank/DDBJ whole genome shotgun (WGS) entry which is preliminary data.</text>
</comment>
<dbReference type="Pfam" id="PF11137">
    <property type="entry name" value="DUF2909"/>
    <property type="match status" value="1"/>
</dbReference>
<dbReference type="InterPro" id="IPR021313">
    <property type="entry name" value="DUF2909"/>
</dbReference>
<keyword evidence="1" id="KW-0472">Membrane</keyword>
<keyword evidence="1" id="KW-1133">Transmembrane helix</keyword>
<evidence type="ECO:0008006" key="4">
    <source>
        <dbReference type="Google" id="ProtNLM"/>
    </source>
</evidence>